<dbReference type="GO" id="GO:0016787">
    <property type="term" value="F:hydrolase activity"/>
    <property type="evidence" value="ECO:0007669"/>
    <property type="project" value="UniProtKB-KW"/>
</dbReference>
<dbReference type="InterPro" id="IPR020084">
    <property type="entry name" value="NUDIX_hydrolase_CS"/>
</dbReference>
<evidence type="ECO:0000256" key="1">
    <source>
        <dbReference type="ARBA" id="ARBA00022801"/>
    </source>
</evidence>
<proteinExistence type="predicted"/>
<dbReference type="Gene3D" id="3.90.79.10">
    <property type="entry name" value="Nucleoside Triphosphate Pyrophosphohydrolase"/>
    <property type="match status" value="1"/>
</dbReference>
<sequence length="161" mass="17841">MARAPFQVLVFAYTWVDDEPRYAVLRRADLGVWQAIAGGGEGEETPEQAARREAFEEAGVPADADLLPLKSIGQIPVDHFRDRAHWPPDLTTIPEYSFAVAADPALIRLSAEHDVIAWLCFDDAIARLEWDSNRAALAELHGRVFGTSLQEAGLETTNRDE</sequence>
<dbReference type="AlphaFoldDB" id="A0A841GT88"/>
<dbReference type="InterPro" id="IPR000086">
    <property type="entry name" value="NUDIX_hydrolase_dom"/>
</dbReference>
<name>A0A841GT88_9BACT</name>
<gene>
    <name evidence="3" type="ORF">HNQ61_001346</name>
</gene>
<keyword evidence="1 3" id="KW-0378">Hydrolase</keyword>
<dbReference type="RefSeq" id="WP_170036154.1">
    <property type="nucleotide sequence ID" value="NZ_JABDTL010000002.1"/>
</dbReference>
<dbReference type="PROSITE" id="PS00893">
    <property type="entry name" value="NUDIX_BOX"/>
    <property type="match status" value="1"/>
</dbReference>
<accession>A0A841GT88</accession>
<reference evidence="3 4" key="1">
    <citation type="submission" date="2020-08" db="EMBL/GenBank/DDBJ databases">
        <title>Genomic Encyclopedia of Type Strains, Phase IV (KMG-IV): sequencing the most valuable type-strain genomes for metagenomic binning, comparative biology and taxonomic classification.</title>
        <authorList>
            <person name="Goeker M."/>
        </authorList>
    </citation>
    <scope>NUCLEOTIDE SEQUENCE [LARGE SCALE GENOMIC DNA]</scope>
    <source>
        <strain evidence="3 4">DSM 29007</strain>
    </source>
</reference>
<dbReference type="EMBL" id="JACHIA010000003">
    <property type="protein sequence ID" value="MBB6069729.1"/>
    <property type="molecule type" value="Genomic_DNA"/>
</dbReference>
<dbReference type="Proteomes" id="UP000582837">
    <property type="component" value="Unassembled WGS sequence"/>
</dbReference>
<dbReference type="InterPro" id="IPR015797">
    <property type="entry name" value="NUDIX_hydrolase-like_dom_sf"/>
</dbReference>
<organism evidence="3 4">
    <name type="scientific">Longimicrobium terrae</name>
    <dbReference type="NCBI Taxonomy" id="1639882"/>
    <lineage>
        <taxon>Bacteria</taxon>
        <taxon>Pseudomonadati</taxon>
        <taxon>Gemmatimonadota</taxon>
        <taxon>Longimicrobiia</taxon>
        <taxon>Longimicrobiales</taxon>
        <taxon>Longimicrobiaceae</taxon>
        <taxon>Longimicrobium</taxon>
    </lineage>
</organism>
<dbReference type="PROSITE" id="PS51462">
    <property type="entry name" value="NUDIX"/>
    <property type="match status" value="1"/>
</dbReference>
<dbReference type="CDD" id="cd04664">
    <property type="entry name" value="NUDIX_DHNTPase_like"/>
    <property type="match status" value="1"/>
</dbReference>
<dbReference type="SUPFAM" id="SSF55811">
    <property type="entry name" value="Nudix"/>
    <property type="match status" value="1"/>
</dbReference>
<evidence type="ECO:0000313" key="3">
    <source>
        <dbReference type="EMBL" id="MBB6069729.1"/>
    </source>
</evidence>
<comment type="caution">
    <text evidence="3">The sequence shown here is derived from an EMBL/GenBank/DDBJ whole genome shotgun (WGS) entry which is preliminary data.</text>
</comment>
<feature type="domain" description="Nudix hydrolase" evidence="2">
    <location>
        <begin position="1"/>
        <end position="142"/>
    </location>
</feature>
<dbReference type="EC" id="3.6.1.-" evidence="3"/>
<evidence type="ECO:0000313" key="4">
    <source>
        <dbReference type="Proteomes" id="UP000582837"/>
    </source>
</evidence>
<protein>
    <submittedName>
        <fullName evidence="3">dATP pyrophosphohydrolase</fullName>
        <ecNumber evidence="3">3.6.1.-</ecNumber>
    </submittedName>
</protein>
<evidence type="ECO:0000259" key="2">
    <source>
        <dbReference type="PROSITE" id="PS51462"/>
    </source>
</evidence>
<dbReference type="Pfam" id="PF00293">
    <property type="entry name" value="NUDIX"/>
    <property type="match status" value="1"/>
</dbReference>
<keyword evidence="4" id="KW-1185">Reference proteome</keyword>